<dbReference type="Gene3D" id="1.10.10.60">
    <property type="entry name" value="Homeodomain-like"/>
    <property type="match status" value="1"/>
</dbReference>
<feature type="domain" description="HTH araC/xylS-type" evidence="4">
    <location>
        <begin position="238"/>
        <end position="340"/>
    </location>
</feature>
<dbReference type="GO" id="GO:0003700">
    <property type="term" value="F:DNA-binding transcription factor activity"/>
    <property type="evidence" value="ECO:0007669"/>
    <property type="project" value="InterPro"/>
</dbReference>
<dbReference type="InterPro" id="IPR018060">
    <property type="entry name" value="HTH_AraC"/>
</dbReference>
<dbReference type="PANTHER" id="PTHR47894:SF1">
    <property type="entry name" value="HTH-TYPE TRANSCRIPTIONAL REGULATOR VQSM"/>
    <property type="match status" value="1"/>
</dbReference>
<reference evidence="5 6" key="1">
    <citation type="journal article" date="2012" name="J. Bacteriol.">
        <title>Genome sequence of an alkane-degrading bacterium, Alcanivorax pacificus type strain W11-5, isolated from deep sea sediment.</title>
        <authorList>
            <person name="Lai Q."/>
            <person name="Shao Z."/>
        </authorList>
    </citation>
    <scope>NUCLEOTIDE SEQUENCE [LARGE SCALE GENOMIC DNA]</scope>
    <source>
        <strain evidence="5 6">W11-5</strain>
    </source>
</reference>
<dbReference type="GO" id="GO:0005829">
    <property type="term" value="C:cytosol"/>
    <property type="evidence" value="ECO:0007669"/>
    <property type="project" value="TreeGrafter"/>
</dbReference>
<name>A0A0B4XMC3_9GAMM</name>
<dbReference type="GO" id="GO:0000976">
    <property type="term" value="F:transcription cis-regulatory region binding"/>
    <property type="evidence" value="ECO:0007669"/>
    <property type="project" value="TreeGrafter"/>
</dbReference>
<dbReference type="SUPFAM" id="SSF46689">
    <property type="entry name" value="Homeodomain-like"/>
    <property type="match status" value="1"/>
</dbReference>
<dbReference type="PRINTS" id="PR00032">
    <property type="entry name" value="HTHARAC"/>
</dbReference>
<evidence type="ECO:0000259" key="4">
    <source>
        <dbReference type="PROSITE" id="PS01124"/>
    </source>
</evidence>
<dbReference type="STRING" id="391936.S7S_05235"/>
<accession>A0A0B4XMC3</accession>
<dbReference type="PROSITE" id="PS01124">
    <property type="entry name" value="HTH_ARAC_FAMILY_2"/>
    <property type="match status" value="1"/>
</dbReference>
<organism evidence="5 6">
    <name type="scientific">Isoalcanivorax pacificus W11-5</name>
    <dbReference type="NCBI Taxonomy" id="391936"/>
    <lineage>
        <taxon>Bacteria</taxon>
        <taxon>Pseudomonadati</taxon>
        <taxon>Pseudomonadota</taxon>
        <taxon>Gammaproteobacteria</taxon>
        <taxon>Oceanospirillales</taxon>
        <taxon>Alcanivoracaceae</taxon>
        <taxon>Isoalcanivorax</taxon>
    </lineage>
</organism>
<dbReference type="PANTHER" id="PTHR47894">
    <property type="entry name" value="HTH-TYPE TRANSCRIPTIONAL REGULATOR GADX"/>
    <property type="match status" value="1"/>
</dbReference>
<keyword evidence="2" id="KW-0238">DNA-binding</keyword>
<dbReference type="EMBL" id="CP004387">
    <property type="protein sequence ID" value="AJD47467.1"/>
    <property type="molecule type" value="Genomic_DNA"/>
</dbReference>
<dbReference type="InterPro" id="IPR009057">
    <property type="entry name" value="Homeodomain-like_sf"/>
</dbReference>
<evidence type="ECO:0000313" key="6">
    <source>
        <dbReference type="Proteomes" id="UP000006764"/>
    </source>
</evidence>
<dbReference type="Pfam" id="PF12833">
    <property type="entry name" value="HTH_18"/>
    <property type="match status" value="1"/>
</dbReference>
<evidence type="ECO:0000313" key="5">
    <source>
        <dbReference type="EMBL" id="AJD47467.1"/>
    </source>
</evidence>
<dbReference type="RefSeq" id="WP_008737404.1">
    <property type="nucleotide sequence ID" value="NZ_CP004387.1"/>
</dbReference>
<protein>
    <submittedName>
        <fullName evidence="5">AraC family transcriptional regulator</fullName>
    </submittedName>
</protein>
<gene>
    <name evidence="5" type="ORF">S7S_05235</name>
</gene>
<dbReference type="Pfam" id="PF12625">
    <property type="entry name" value="Arabinose_bd"/>
    <property type="match status" value="1"/>
</dbReference>
<sequence>MRDFQHQPSIPIAYLQLLVEILGERGISAAQLLHEQPLDPALLDDSQARMSPLQWTRLVLRAQALTDDPGLGYEYGLRMRPTVHGVLGYAAMSSASLRQAQEISARYNRLRQAGFSFEFHEDGDVGYLSLIQRQPIPVARAFFIENILLGLAGATAVLLGRTLAELPDLEIWFDMPEPPYYAAWAARLPTLRFNQRGNLLRLPAHYLSLRPVLADPLASQQAIALCERELALAAGQDSDIIAHVRAALVPQDGGGYPTLAALCAPLHISSRTLKRRLQQQGTSYLLLLEEARQQDARRWLAHSPLPVRDIATRLGYDNPANFTRAFRRWTGETPSDYRERHRS</sequence>
<evidence type="ECO:0000256" key="2">
    <source>
        <dbReference type="ARBA" id="ARBA00023125"/>
    </source>
</evidence>
<keyword evidence="1" id="KW-0805">Transcription regulation</keyword>
<dbReference type="SMART" id="SM00342">
    <property type="entry name" value="HTH_ARAC"/>
    <property type="match status" value="1"/>
</dbReference>
<evidence type="ECO:0000256" key="1">
    <source>
        <dbReference type="ARBA" id="ARBA00023015"/>
    </source>
</evidence>
<dbReference type="KEGG" id="apac:S7S_05235"/>
<dbReference type="AlphaFoldDB" id="A0A0B4XMC3"/>
<dbReference type="InterPro" id="IPR020449">
    <property type="entry name" value="Tscrpt_reg_AraC-type_HTH"/>
</dbReference>
<keyword evidence="6" id="KW-1185">Reference proteome</keyword>
<dbReference type="Proteomes" id="UP000006764">
    <property type="component" value="Chromosome"/>
</dbReference>
<evidence type="ECO:0000256" key="3">
    <source>
        <dbReference type="ARBA" id="ARBA00023163"/>
    </source>
</evidence>
<proteinExistence type="predicted"/>
<keyword evidence="3" id="KW-0804">Transcription</keyword>
<dbReference type="HOGENOM" id="CLU_047522_3_0_6"/>
<dbReference type="InterPro" id="IPR032687">
    <property type="entry name" value="AraC-type_N"/>
</dbReference>